<name>A0A2G8L205_STIJA</name>
<evidence type="ECO:0000313" key="3">
    <source>
        <dbReference type="EMBL" id="PIK54283.1"/>
    </source>
</evidence>
<dbReference type="PANTHER" id="PTHR33096:SF1">
    <property type="entry name" value="CXC1-LIKE CYSTEINE CLUSTER ASSOCIATED WITH KDZ TRANSPOSASES DOMAIN-CONTAINING PROTEIN"/>
    <property type="match status" value="1"/>
</dbReference>
<comment type="caution">
    <text evidence="3">The sequence shown here is derived from an EMBL/GenBank/DDBJ whole genome shotgun (WGS) entry which is preliminary data.</text>
</comment>
<dbReference type="Pfam" id="PF18758">
    <property type="entry name" value="KDZ"/>
    <property type="match status" value="1"/>
</dbReference>
<proteinExistence type="predicted"/>
<evidence type="ECO:0000256" key="1">
    <source>
        <dbReference type="SAM" id="MobiDB-lite"/>
    </source>
</evidence>
<dbReference type="AlphaFoldDB" id="A0A2G8L205"/>
<dbReference type="Proteomes" id="UP000230750">
    <property type="component" value="Unassembled WGS sequence"/>
</dbReference>
<feature type="domain" description="CxC2-like cysteine cluster KDZ transposase-associated" evidence="2">
    <location>
        <begin position="178"/>
        <end position="238"/>
    </location>
</feature>
<dbReference type="OrthoDB" id="5979502at2759"/>
<organism evidence="3 4">
    <name type="scientific">Stichopus japonicus</name>
    <name type="common">Sea cucumber</name>
    <dbReference type="NCBI Taxonomy" id="307972"/>
    <lineage>
        <taxon>Eukaryota</taxon>
        <taxon>Metazoa</taxon>
        <taxon>Echinodermata</taxon>
        <taxon>Eleutherozoa</taxon>
        <taxon>Echinozoa</taxon>
        <taxon>Holothuroidea</taxon>
        <taxon>Aspidochirotacea</taxon>
        <taxon>Aspidochirotida</taxon>
        <taxon>Stichopodidae</taxon>
        <taxon>Apostichopus</taxon>
    </lineage>
</organism>
<dbReference type="STRING" id="307972.A0A2G8L205"/>
<dbReference type="InterPro" id="IPR040521">
    <property type="entry name" value="KDZ"/>
</dbReference>
<gene>
    <name evidence="3" type="ORF">BSL78_08811</name>
</gene>
<dbReference type="Pfam" id="PF18803">
    <property type="entry name" value="CxC2"/>
    <property type="match status" value="1"/>
</dbReference>
<feature type="region of interest" description="Disordered" evidence="1">
    <location>
        <begin position="56"/>
        <end position="89"/>
    </location>
</feature>
<dbReference type="PANTHER" id="PTHR33096">
    <property type="entry name" value="CXC2 DOMAIN-CONTAINING PROTEIN"/>
    <property type="match status" value="1"/>
</dbReference>
<dbReference type="InterPro" id="IPR041457">
    <property type="entry name" value="CxC2_KDZ-assoc"/>
</dbReference>
<sequence>MSYQAKAQLGKRPAKFSRMVHVTPTGRVSIKKIKVHSNRNRKRKATFRELFNSLVDGDLAPQPPECDEPSSAESRPQATRSYAEKRRSSQEAWAKQREELLAQYVRTEVLPSTATCNISGCNSSPTCRCSDCGPAVYFCMKHAVATHQGKLHLPSFWKDGSFSPAFIKQEPWEPHALHQCSSQKERPIVVVDIKGRQHCVPIKLCGCWTDTKQLVSMRLWPGTPTRPEVKNPYSMLSRDCFAEFKFLLSQIDSQQFLDASNPSHPVCPACPKNCSSFEAGSLIHTDKTSGQIDETGLFGAVCRHEMPLFFFNLKQGEQEDDIKQWITEKSTPSSVQAVATGHNLTPQETYAIHLRTYYNLCDEIEKDTRTNSHHMQILLRKVSSMNEQLKLMESGTRWGRTDSVYLDSLRRTEDRKRVSTLNQIHTMAVERWFLLLMKQKYADFPNTIIVEEAFDVKSRFWECLFPNRCPTDSYIPVHVKRILTDALHRVQHSEDEVAMLKAEMLQLHDSLNSKWQHINETLKKDSLSAGERSILGLQLSKAHHDLYMVCSLFKDKVAIPPMDEPTIVPSVSWVRNCEVSEEMDMPIINAEDDDDTALDELIEAIEDDTLSDDELSSL</sequence>
<dbReference type="EMBL" id="MRZV01000255">
    <property type="protein sequence ID" value="PIK54283.1"/>
    <property type="molecule type" value="Genomic_DNA"/>
</dbReference>
<keyword evidence="4" id="KW-1185">Reference proteome</keyword>
<accession>A0A2G8L205</accession>
<reference evidence="3 4" key="1">
    <citation type="journal article" date="2017" name="PLoS Biol.">
        <title>The sea cucumber genome provides insights into morphological evolution and visceral regeneration.</title>
        <authorList>
            <person name="Zhang X."/>
            <person name="Sun L."/>
            <person name="Yuan J."/>
            <person name="Sun Y."/>
            <person name="Gao Y."/>
            <person name="Zhang L."/>
            <person name="Li S."/>
            <person name="Dai H."/>
            <person name="Hamel J.F."/>
            <person name="Liu C."/>
            <person name="Yu Y."/>
            <person name="Liu S."/>
            <person name="Lin W."/>
            <person name="Guo K."/>
            <person name="Jin S."/>
            <person name="Xu P."/>
            <person name="Storey K.B."/>
            <person name="Huan P."/>
            <person name="Zhang T."/>
            <person name="Zhou Y."/>
            <person name="Zhang J."/>
            <person name="Lin C."/>
            <person name="Li X."/>
            <person name="Xing L."/>
            <person name="Huo D."/>
            <person name="Sun M."/>
            <person name="Wang L."/>
            <person name="Mercier A."/>
            <person name="Li F."/>
            <person name="Yang H."/>
            <person name="Xiang J."/>
        </authorList>
    </citation>
    <scope>NUCLEOTIDE SEQUENCE [LARGE SCALE GENOMIC DNA]</scope>
    <source>
        <strain evidence="3">Shaxun</strain>
        <tissue evidence="3">Muscle</tissue>
    </source>
</reference>
<evidence type="ECO:0000259" key="2">
    <source>
        <dbReference type="Pfam" id="PF18803"/>
    </source>
</evidence>
<feature type="compositionally biased region" description="Polar residues" evidence="1">
    <location>
        <begin position="71"/>
        <end position="80"/>
    </location>
</feature>
<protein>
    <recommendedName>
        <fullName evidence="2">CxC2-like cysteine cluster KDZ transposase-associated domain-containing protein</fullName>
    </recommendedName>
</protein>
<evidence type="ECO:0000313" key="4">
    <source>
        <dbReference type="Proteomes" id="UP000230750"/>
    </source>
</evidence>